<feature type="signal peptide" evidence="1">
    <location>
        <begin position="1"/>
        <end position="23"/>
    </location>
</feature>
<evidence type="ECO:0000313" key="2">
    <source>
        <dbReference type="EMBL" id="QBM90418.1"/>
    </source>
</evidence>
<protein>
    <submittedName>
        <fullName evidence="2">Uncharacterized protein</fullName>
    </submittedName>
</protein>
<proteinExistence type="predicted"/>
<evidence type="ECO:0000313" key="3">
    <source>
        <dbReference type="Proteomes" id="UP000292447"/>
    </source>
</evidence>
<dbReference type="Proteomes" id="UP000292447">
    <property type="component" value="Chromosome V"/>
</dbReference>
<feature type="chain" id="PRO_5020552926" evidence="1">
    <location>
        <begin position="24"/>
        <end position="172"/>
    </location>
</feature>
<accession>A0A4P6XVX4</accession>
<dbReference type="EMBL" id="CP034460">
    <property type="protein sequence ID" value="QBM90418.1"/>
    <property type="molecule type" value="Genomic_DNA"/>
</dbReference>
<keyword evidence="3" id="KW-1185">Reference proteome</keyword>
<sequence length="172" mass="19778">MSSFHKLMLTLFTPLFFALGAFTTDIILPGNIYVTPTGREKESLPLLVKHFLLPSKIEELSLFDFNLRGTVRLFRNTKYLAFDQEGFLVLTDEPHVGFLVTSKDGMRFTRTLSYNGTFTFYMCNEQIGIYPGICTDEDSVMLIYEDLIRPRDFRPFSLWKSKALHALSLPEA</sequence>
<dbReference type="AlphaFoldDB" id="A0A4P6XVX4"/>
<gene>
    <name evidence="2" type="ORF">METSCH_E06670</name>
</gene>
<keyword evidence="1" id="KW-0732">Signal</keyword>
<reference evidence="3" key="1">
    <citation type="submission" date="2019-03" db="EMBL/GenBank/DDBJ databases">
        <title>Snf2 controls pulcherriminic acid biosynthesis and connects pigmentation and antifungal activity of the yeast Metschnikowia pulcherrima.</title>
        <authorList>
            <person name="Gore-Lloyd D."/>
            <person name="Sumann I."/>
            <person name="Brachmann A.O."/>
            <person name="Schneeberger K."/>
            <person name="Ortiz-Merino R.A."/>
            <person name="Moreno-Beltran M."/>
            <person name="Schlaefli M."/>
            <person name="Kirner P."/>
            <person name="Santos Kron A."/>
            <person name="Wolfe K.H."/>
            <person name="Piel J."/>
            <person name="Ahrens C.H."/>
            <person name="Henk D."/>
            <person name="Freimoser F.M."/>
        </authorList>
    </citation>
    <scope>NUCLEOTIDE SEQUENCE [LARGE SCALE GENOMIC DNA]</scope>
    <source>
        <strain evidence="3">APC 1.2</strain>
    </source>
</reference>
<organism evidence="2 3">
    <name type="scientific">Metschnikowia aff. pulcherrima</name>
    <dbReference type="NCBI Taxonomy" id="2163413"/>
    <lineage>
        <taxon>Eukaryota</taxon>
        <taxon>Fungi</taxon>
        <taxon>Dikarya</taxon>
        <taxon>Ascomycota</taxon>
        <taxon>Saccharomycotina</taxon>
        <taxon>Pichiomycetes</taxon>
        <taxon>Metschnikowiaceae</taxon>
        <taxon>Metschnikowia</taxon>
    </lineage>
</organism>
<evidence type="ECO:0000256" key="1">
    <source>
        <dbReference type="SAM" id="SignalP"/>
    </source>
</evidence>
<name>A0A4P6XVX4_9ASCO</name>